<evidence type="ECO:0000313" key="2">
    <source>
        <dbReference type="Proteomes" id="UP001410795"/>
    </source>
</evidence>
<organism evidence="1 2">
    <name type="scientific">Microbacterium marinilacus</name>
    <dbReference type="NCBI Taxonomy" id="415209"/>
    <lineage>
        <taxon>Bacteria</taxon>
        <taxon>Bacillati</taxon>
        <taxon>Actinomycetota</taxon>
        <taxon>Actinomycetes</taxon>
        <taxon>Micrococcales</taxon>
        <taxon>Microbacteriaceae</taxon>
        <taxon>Microbacterium</taxon>
    </lineage>
</organism>
<reference evidence="2" key="1">
    <citation type="journal article" date="2019" name="Int. J. Syst. Evol. Microbiol.">
        <title>The Global Catalogue of Microorganisms (GCM) 10K type strain sequencing project: providing services to taxonomists for standard genome sequencing and annotation.</title>
        <authorList>
            <consortium name="The Broad Institute Genomics Platform"/>
            <consortium name="The Broad Institute Genome Sequencing Center for Infectious Disease"/>
            <person name="Wu L."/>
            <person name="Ma J."/>
        </authorList>
    </citation>
    <scope>NUCLEOTIDE SEQUENCE [LARGE SCALE GENOMIC DNA]</scope>
    <source>
        <strain evidence="2">JCM 16546</strain>
    </source>
</reference>
<sequence>MTSAGGKRPPDDPNEALGRLAGRRLNAVVFSMDIVMLWFDGDEGTTRNISLNCDYLPTVEREGSRWRNGDLGYADALRSFIPEVVTGTVDQTGIGLVVAFASGRIIVHPEPEENWGFEIASLNGFADDSVMIWRPGEASFEDIRYDPGR</sequence>
<protein>
    <submittedName>
        <fullName evidence="1">Uncharacterized protein</fullName>
    </submittedName>
</protein>
<comment type="caution">
    <text evidence="1">The sequence shown here is derived from an EMBL/GenBank/DDBJ whole genome shotgun (WGS) entry which is preliminary data.</text>
</comment>
<accession>A0ABP7BAC9</accession>
<dbReference type="Proteomes" id="UP001410795">
    <property type="component" value="Unassembled WGS sequence"/>
</dbReference>
<keyword evidence="2" id="KW-1185">Reference proteome</keyword>
<evidence type="ECO:0000313" key="1">
    <source>
        <dbReference type="EMBL" id="GAA3654566.1"/>
    </source>
</evidence>
<dbReference type="EMBL" id="BAAAYV010000005">
    <property type="protein sequence ID" value="GAA3654566.1"/>
    <property type="molecule type" value="Genomic_DNA"/>
</dbReference>
<gene>
    <name evidence="1" type="ORF">GCM10022202_13360</name>
</gene>
<name>A0ABP7BAC9_9MICO</name>
<proteinExistence type="predicted"/>